<dbReference type="GO" id="GO:0005634">
    <property type="term" value="C:nucleus"/>
    <property type="evidence" value="ECO:0007669"/>
    <property type="project" value="UniProtKB-SubCell"/>
</dbReference>
<feature type="region of interest" description="Disordered" evidence="6">
    <location>
        <begin position="159"/>
        <end position="208"/>
    </location>
</feature>
<dbReference type="GO" id="GO:0036297">
    <property type="term" value="P:interstrand cross-link repair"/>
    <property type="evidence" value="ECO:0007669"/>
    <property type="project" value="TreeGrafter"/>
</dbReference>
<dbReference type="Proteomes" id="UP001154282">
    <property type="component" value="Unassembled WGS sequence"/>
</dbReference>
<gene>
    <name evidence="7" type="ORF">LITE_LOCUS26273</name>
</gene>
<dbReference type="AlphaFoldDB" id="A0AAV0LZ63"/>
<protein>
    <submittedName>
        <fullName evidence="7">Uncharacterized protein</fullName>
    </submittedName>
</protein>
<evidence type="ECO:0000256" key="1">
    <source>
        <dbReference type="ARBA" id="ARBA00004123"/>
    </source>
</evidence>
<dbReference type="EMBL" id="CAMGYJ010000006">
    <property type="protein sequence ID" value="CAI0439793.1"/>
    <property type="molecule type" value="Genomic_DNA"/>
</dbReference>
<evidence type="ECO:0000256" key="6">
    <source>
        <dbReference type="SAM" id="MobiDB-lite"/>
    </source>
</evidence>
<evidence type="ECO:0000256" key="5">
    <source>
        <dbReference type="ARBA" id="ARBA00093456"/>
    </source>
</evidence>
<dbReference type="GO" id="GO:1990918">
    <property type="term" value="P:double-strand break repair involved in meiotic recombination"/>
    <property type="evidence" value="ECO:0007669"/>
    <property type="project" value="TreeGrafter"/>
</dbReference>
<reference evidence="7" key="1">
    <citation type="submission" date="2022-08" db="EMBL/GenBank/DDBJ databases">
        <authorList>
            <person name="Gutierrez-Valencia J."/>
        </authorList>
    </citation>
    <scope>NUCLEOTIDE SEQUENCE</scope>
</reference>
<dbReference type="GO" id="GO:0070182">
    <property type="term" value="F:DNA polymerase binding"/>
    <property type="evidence" value="ECO:0007669"/>
    <property type="project" value="TreeGrafter"/>
</dbReference>
<sequence length="208" mass="23191">MFLLVSKAGGAAAAQPEIVEKHLTDLRKSVNVLVSLVNLCRLHDKVNMHSMAVKYGGKFVDSFLKAFDYLEAHFQTHNDLIIKLLMEFQKGTRTIQTLCSEAKGMKQTAVASKIPATKRSMERFLFRVKALLLTTSTGRTCWIGNLKHKDLAGQVVSSQAYAEHQSNDVDDENDDMEMDGDRNEDEEVVAASEEEEVGEAEVEEPEAE</sequence>
<comment type="caution">
    <text evidence="7">The sequence shown here is derived from an EMBL/GenBank/DDBJ whole genome shotgun (WGS) entry which is preliminary data.</text>
</comment>
<dbReference type="PANTHER" id="PTHR32086:SF0">
    <property type="entry name" value="FANCONI ANEMIA GROUP D2 PROTEIN"/>
    <property type="match status" value="1"/>
</dbReference>
<dbReference type="GO" id="GO:0000793">
    <property type="term" value="C:condensed chromosome"/>
    <property type="evidence" value="ECO:0007669"/>
    <property type="project" value="TreeGrafter"/>
</dbReference>
<keyword evidence="2" id="KW-1017">Isopeptide bond</keyword>
<feature type="compositionally biased region" description="Acidic residues" evidence="6">
    <location>
        <begin position="168"/>
        <end position="208"/>
    </location>
</feature>
<evidence type="ECO:0000313" key="7">
    <source>
        <dbReference type="EMBL" id="CAI0439793.1"/>
    </source>
</evidence>
<name>A0AAV0LZ63_9ROSI</name>
<dbReference type="InterPro" id="IPR029448">
    <property type="entry name" value="FANCD2"/>
</dbReference>
<evidence type="ECO:0000256" key="3">
    <source>
        <dbReference type="ARBA" id="ARBA00022843"/>
    </source>
</evidence>
<evidence type="ECO:0000256" key="2">
    <source>
        <dbReference type="ARBA" id="ARBA00022499"/>
    </source>
</evidence>
<dbReference type="Pfam" id="PF14631">
    <property type="entry name" value="FancD2"/>
    <property type="match status" value="1"/>
</dbReference>
<keyword evidence="3" id="KW-0832">Ubl conjugation</keyword>
<organism evidence="7 8">
    <name type="scientific">Linum tenue</name>
    <dbReference type="NCBI Taxonomy" id="586396"/>
    <lineage>
        <taxon>Eukaryota</taxon>
        <taxon>Viridiplantae</taxon>
        <taxon>Streptophyta</taxon>
        <taxon>Embryophyta</taxon>
        <taxon>Tracheophyta</taxon>
        <taxon>Spermatophyta</taxon>
        <taxon>Magnoliopsida</taxon>
        <taxon>eudicotyledons</taxon>
        <taxon>Gunneridae</taxon>
        <taxon>Pentapetalae</taxon>
        <taxon>rosids</taxon>
        <taxon>fabids</taxon>
        <taxon>Malpighiales</taxon>
        <taxon>Linaceae</taxon>
        <taxon>Linum</taxon>
    </lineage>
</organism>
<comment type="similarity">
    <text evidence="5">Belongs to the Fanconi anemia protein FANCD2 family.</text>
</comment>
<dbReference type="PANTHER" id="PTHR32086">
    <property type="entry name" value="FANCONI ANEMIA GROUP D2 PROTEIN"/>
    <property type="match status" value="1"/>
</dbReference>
<comment type="subcellular location">
    <subcellularLocation>
        <location evidence="1">Nucleus</location>
    </subcellularLocation>
</comment>
<evidence type="ECO:0000256" key="4">
    <source>
        <dbReference type="ARBA" id="ARBA00023242"/>
    </source>
</evidence>
<keyword evidence="8" id="KW-1185">Reference proteome</keyword>
<accession>A0AAV0LZ63</accession>
<keyword evidence="4" id="KW-0539">Nucleus</keyword>
<dbReference type="GO" id="GO:0031573">
    <property type="term" value="P:mitotic intra-S DNA damage checkpoint signaling"/>
    <property type="evidence" value="ECO:0007669"/>
    <property type="project" value="TreeGrafter"/>
</dbReference>
<evidence type="ECO:0000313" key="8">
    <source>
        <dbReference type="Proteomes" id="UP001154282"/>
    </source>
</evidence>
<proteinExistence type="inferred from homology"/>
<dbReference type="GO" id="GO:0007129">
    <property type="term" value="P:homologous chromosome pairing at meiosis"/>
    <property type="evidence" value="ECO:0007669"/>
    <property type="project" value="TreeGrafter"/>
</dbReference>